<evidence type="ECO:0000313" key="2">
    <source>
        <dbReference type="EMBL" id="ACB77695.1"/>
    </source>
</evidence>
<feature type="chain" id="PRO_5002774835" evidence="1">
    <location>
        <begin position="31"/>
        <end position="113"/>
    </location>
</feature>
<keyword evidence="1" id="KW-0732">Signal</keyword>
<dbReference type="AlphaFoldDB" id="B1ZPX4"/>
<evidence type="ECO:0000256" key="1">
    <source>
        <dbReference type="SAM" id="SignalP"/>
    </source>
</evidence>
<accession>B1ZPX4</accession>
<dbReference type="EMBL" id="CP001032">
    <property type="protein sequence ID" value="ACB77695.1"/>
    <property type="molecule type" value="Genomic_DNA"/>
</dbReference>
<dbReference type="KEGG" id="ote:Oter_4424"/>
<protein>
    <submittedName>
        <fullName evidence="2">Uncharacterized protein</fullName>
    </submittedName>
</protein>
<dbReference type="Proteomes" id="UP000007013">
    <property type="component" value="Chromosome"/>
</dbReference>
<keyword evidence="3" id="KW-1185">Reference proteome</keyword>
<dbReference type="RefSeq" id="WP_012377209.1">
    <property type="nucleotide sequence ID" value="NC_010571.1"/>
</dbReference>
<proteinExistence type="predicted"/>
<sequence length="113" mass="12056">MKTTTTLSRFLGLGSLLAFSIGAAAPQIHAGSKPATVCTDPETVAVTEMRQDWPSHKGPLRFVQTGTKQVCNSCDGSFTVMKPSLPNGRGPLQQVRIAAQHNCDSSCVMRPRA</sequence>
<evidence type="ECO:0000313" key="3">
    <source>
        <dbReference type="Proteomes" id="UP000007013"/>
    </source>
</evidence>
<feature type="signal peptide" evidence="1">
    <location>
        <begin position="1"/>
        <end position="30"/>
    </location>
</feature>
<organism evidence="2 3">
    <name type="scientific">Opitutus terrae (strain DSM 11246 / JCM 15787 / PB90-1)</name>
    <dbReference type="NCBI Taxonomy" id="452637"/>
    <lineage>
        <taxon>Bacteria</taxon>
        <taxon>Pseudomonadati</taxon>
        <taxon>Verrucomicrobiota</taxon>
        <taxon>Opitutia</taxon>
        <taxon>Opitutales</taxon>
        <taxon>Opitutaceae</taxon>
        <taxon>Opitutus</taxon>
    </lineage>
</organism>
<name>B1ZPX4_OPITP</name>
<dbReference type="eggNOG" id="ENOG50326ZV">
    <property type="taxonomic scope" value="Bacteria"/>
</dbReference>
<gene>
    <name evidence="2" type="ordered locus">Oter_4424</name>
</gene>
<dbReference type="HOGENOM" id="CLU_2130901_0_0_0"/>
<dbReference type="STRING" id="452637.Oter_4424"/>
<reference evidence="2 3" key="1">
    <citation type="journal article" date="2011" name="J. Bacteriol.">
        <title>Genome sequence of the verrucomicrobium Opitutus terrae PB90-1, an abundant inhabitant of rice paddy soil ecosystems.</title>
        <authorList>
            <person name="van Passel M.W."/>
            <person name="Kant R."/>
            <person name="Palva A."/>
            <person name="Copeland A."/>
            <person name="Lucas S."/>
            <person name="Lapidus A."/>
            <person name="Glavina del Rio T."/>
            <person name="Pitluck S."/>
            <person name="Goltsman E."/>
            <person name="Clum A."/>
            <person name="Sun H."/>
            <person name="Schmutz J."/>
            <person name="Larimer F.W."/>
            <person name="Land M.L."/>
            <person name="Hauser L."/>
            <person name="Kyrpides N."/>
            <person name="Mikhailova N."/>
            <person name="Richardson P.P."/>
            <person name="Janssen P.H."/>
            <person name="de Vos W.M."/>
            <person name="Smidt H."/>
        </authorList>
    </citation>
    <scope>NUCLEOTIDE SEQUENCE [LARGE SCALE GENOMIC DNA]</scope>
    <source>
        <strain evidence="3">DSM 11246 / JCM 15787 / PB90-1</strain>
    </source>
</reference>